<keyword evidence="5" id="KW-0812">Transmembrane</keyword>
<reference evidence="8" key="1">
    <citation type="submission" date="2015-09" db="EMBL/GenBank/DDBJ databases">
        <title>Complete sequence of Algoriphagus sp. M8-2.</title>
        <authorList>
            <person name="Shintani M."/>
        </authorList>
    </citation>
    <scope>NUCLEOTIDE SEQUENCE [LARGE SCALE GENOMIC DNA]</scope>
    <source>
        <strain evidence="8">M8-2</strain>
    </source>
</reference>
<keyword evidence="3 4" id="KW-0408">Iron</keyword>
<feature type="domain" description="Cytochrome c" evidence="6">
    <location>
        <begin position="61"/>
        <end position="152"/>
    </location>
</feature>
<sequence length="938" mass="106270">MKSGFFNSYSLSSLPSYFEIGYFSSDSFRTMLTNRLALILSLLIGITLIGFFFLGAEKEVDFSTEIKPILNKHCISCHGGVKKSGGFSLLFEEEAFAPTESGHPAIVPGSSSSSELIKRLTHSDPELRMPYQRAQLSKEEIELLKEWIDQGAKWGKHWAYEPVQEPKLPANPTAASFGGTENISLAPIDFFVQEKLPSLGLSPSSPENPMRLLRRVALDITGLPPSESLIRDFSSGKISYEQAVDQLLSSEAYGEKWATWWLDLARYADTKGYERDVSRTFWPYRDWVIRSFNADKPFDEFTVEQLAGDLLPNPSQDQLTATAFHRNTMNNDEGGTEDEEFRVAAVLDRVSTTFEVWQSTTMACVQCHSHPYDPIRHEEFFESLAFFNNTRDEDTHDEEPRLRFYEAEDQAKVNQIVAWAEENEGKTATRQRADFLKFHEPKYAAHLATDFQQSELIDTKWLGLWPGGSAVYKNIDTQGSDQLLLDYWSGVDGTKMTIRKDGPEGEILASFVINKTQGEVVKEIPFKPVQGKVNLYIEAQNPSAKPQQNTSSIVWFAFVPSLKGKEKPGFSTVKKSWEELLHFRGTRLPILIENPDYMARPTFVFERGNWMVRGEKVSPKVPKELGTWNSKWPSNRLGFAYWLTAPENPLTSRTLVNRVWDQLFGRGLVSTLEDMGTQSDPPSHPELLDYLAWKTVHDYDWSIKSLIREIVTSATYQQSSVISSEVFQKDPKNQWYARGPRYRLSAEQIRDQALATSGLLSRKMYGKPVMPTQPEGIWQTVYNGESWKESEGEDKYRRSVYTFLKRTSPYPSFISFDAGSREVCLGKRLVTNTPLQALATLNDPVYLDAAKALSQKAWEKSGKKPELAIQTIYQNLLLLPISESKKANLMNLYKSAKSNFDQDQKSLTEFFPGADSGLAALAVATNAMMNLDEFLTKP</sequence>
<dbReference type="EMBL" id="CP012836">
    <property type="protein sequence ID" value="AMQ56130.1"/>
    <property type="molecule type" value="Genomic_DNA"/>
</dbReference>
<dbReference type="InterPro" id="IPR011429">
    <property type="entry name" value="Cyt_c_Planctomycete-type"/>
</dbReference>
<evidence type="ECO:0000256" key="1">
    <source>
        <dbReference type="ARBA" id="ARBA00022617"/>
    </source>
</evidence>
<dbReference type="GO" id="GO:0009055">
    <property type="term" value="F:electron transfer activity"/>
    <property type="evidence" value="ECO:0007669"/>
    <property type="project" value="InterPro"/>
</dbReference>
<dbReference type="Gene3D" id="2.60.120.260">
    <property type="entry name" value="Galactose-binding domain-like"/>
    <property type="match status" value="1"/>
</dbReference>
<evidence type="ECO:0000313" key="7">
    <source>
        <dbReference type="EMBL" id="AMQ56130.1"/>
    </source>
</evidence>
<keyword evidence="5" id="KW-1133">Transmembrane helix</keyword>
<dbReference type="PANTHER" id="PTHR35889">
    <property type="entry name" value="CYCLOINULO-OLIGOSACCHARIDE FRUCTANOTRANSFERASE-RELATED"/>
    <property type="match status" value="1"/>
</dbReference>
<dbReference type="STRING" id="1727163.AO498_06870"/>
<dbReference type="AlphaFoldDB" id="A0A142ELX5"/>
<evidence type="ECO:0000256" key="3">
    <source>
        <dbReference type="ARBA" id="ARBA00023004"/>
    </source>
</evidence>
<dbReference type="PROSITE" id="PS51007">
    <property type="entry name" value="CYTC"/>
    <property type="match status" value="1"/>
</dbReference>
<dbReference type="InterPro" id="IPR009056">
    <property type="entry name" value="Cyt_c-like_dom"/>
</dbReference>
<evidence type="ECO:0000259" key="6">
    <source>
        <dbReference type="PROSITE" id="PS51007"/>
    </source>
</evidence>
<dbReference type="Pfam" id="PF07587">
    <property type="entry name" value="PSD1"/>
    <property type="match status" value="1"/>
</dbReference>
<keyword evidence="2 4" id="KW-0479">Metal-binding</keyword>
<dbReference type="KEGG" id="alm:AO498_06870"/>
<proteinExistence type="predicted"/>
<dbReference type="SUPFAM" id="SSF46626">
    <property type="entry name" value="Cytochrome c"/>
    <property type="match status" value="1"/>
</dbReference>
<evidence type="ECO:0000313" key="8">
    <source>
        <dbReference type="Proteomes" id="UP000073816"/>
    </source>
</evidence>
<dbReference type="GO" id="GO:0046872">
    <property type="term" value="F:metal ion binding"/>
    <property type="evidence" value="ECO:0007669"/>
    <property type="project" value="UniProtKB-KW"/>
</dbReference>
<protein>
    <recommendedName>
        <fullName evidence="6">Cytochrome c domain-containing protein</fullName>
    </recommendedName>
</protein>
<dbReference type="Pfam" id="PF07635">
    <property type="entry name" value="PSCyt1"/>
    <property type="match status" value="1"/>
</dbReference>
<dbReference type="RefSeq" id="WP_236778644.1">
    <property type="nucleotide sequence ID" value="NZ_CP012836.1"/>
</dbReference>
<organism evidence="7 8">
    <name type="scientific">Algoriphagus sanaruensis</name>
    <dbReference type="NCBI Taxonomy" id="1727163"/>
    <lineage>
        <taxon>Bacteria</taxon>
        <taxon>Pseudomonadati</taxon>
        <taxon>Bacteroidota</taxon>
        <taxon>Cytophagia</taxon>
        <taxon>Cytophagales</taxon>
        <taxon>Cyclobacteriaceae</taxon>
        <taxon>Algoriphagus</taxon>
    </lineage>
</organism>
<dbReference type="Proteomes" id="UP000073816">
    <property type="component" value="Chromosome"/>
</dbReference>
<dbReference type="GO" id="GO:0020037">
    <property type="term" value="F:heme binding"/>
    <property type="evidence" value="ECO:0007669"/>
    <property type="project" value="InterPro"/>
</dbReference>
<evidence type="ECO:0000256" key="5">
    <source>
        <dbReference type="SAM" id="Phobius"/>
    </source>
</evidence>
<evidence type="ECO:0000256" key="2">
    <source>
        <dbReference type="ARBA" id="ARBA00022723"/>
    </source>
</evidence>
<accession>A0A142ELX5</accession>
<dbReference type="InterPro" id="IPR022655">
    <property type="entry name" value="DUF1553"/>
</dbReference>
<dbReference type="PATRIC" id="fig|1727163.4.peg.1424"/>
<gene>
    <name evidence="7" type="ORF">AO498_06870</name>
</gene>
<dbReference type="InterPro" id="IPR011444">
    <property type="entry name" value="DUF1549"/>
</dbReference>
<name>A0A142ELX5_9BACT</name>
<keyword evidence="8" id="KW-1185">Reference proteome</keyword>
<evidence type="ECO:0000256" key="4">
    <source>
        <dbReference type="PROSITE-ProRule" id="PRU00433"/>
    </source>
</evidence>
<reference evidence="7 8" key="2">
    <citation type="journal article" date="2016" name="Genome Announc.">
        <title>Complete Genome Sequence of Algoriphagus sp. Strain M8-2, Isolated from a Brackish Lake.</title>
        <authorList>
            <person name="Muraguchi Y."/>
            <person name="Kushimoto K."/>
            <person name="Ohtsubo Y."/>
            <person name="Suzuki T."/>
            <person name="Dohra H."/>
            <person name="Kimbara K."/>
            <person name="Shintani M."/>
        </authorList>
    </citation>
    <scope>NUCLEOTIDE SEQUENCE [LARGE SCALE GENOMIC DNA]</scope>
    <source>
        <strain evidence="7 8">M8-2</strain>
    </source>
</reference>
<dbReference type="PANTHER" id="PTHR35889:SF3">
    <property type="entry name" value="F-BOX DOMAIN-CONTAINING PROTEIN"/>
    <property type="match status" value="1"/>
</dbReference>
<keyword evidence="1 4" id="KW-0349">Heme</keyword>
<feature type="transmembrane region" description="Helical" evidence="5">
    <location>
        <begin position="36"/>
        <end position="56"/>
    </location>
</feature>
<dbReference type="InterPro" id="IPR036909">
    <property type="entry name" value="Cyt_c-like_dom_sf"/>
</dbReference>
<dbReference type="Pfam" id="PF07583">
    <property type="entry name" value="PSCyt2"/>
    <property type="match status" value="1"/>
</dbReference>
<keyword evidence="5" id="KW-0472">Membrane</keyword>